<accession>X0WIK9</accession>
<proteinExistence type="predicted"/>
<organism evidence="1">
    <name type="scientific">marine sediment metagenome</name>
    <dbReference type="NCBI Taxonomy" id="412755"/>
    <lineage>
        <taxon>unclassified sequences</taxon>
        <taxon>metagenomes</taxon>
        <taxon>ecological metagenomes</taxon>
    </lineage>
</organism>
<gene>
    <name evidence="1" type="ORF">S01H1_66411</name>
</gene>
<dbReference type="EMBL" id="BARS01043909">
    <property type="protein sequence ID" value="GAG30475.1"/>
    <property type="molecule type" value="Genomic_DNA"/>
</dbReference>
<sequence>MATAEEIFNQAAIDIFNKQGVAALYTPSVGDPVSCQVDIERDVDLEPDGFNAQIWGRGITVEGILSVLGKEPDTDETFTITEGDFIDTVYTVKTIIENDGRFVKAVVKE</sequence>
<reference evidence="1" key="1">
    <citation type="journal article" date="2014" name="Front. Microbiol.">
        <title>High frequency of phylogenetically diverse reductive dehalogenase-homologous genes in deep subseafloor sedimentary metagenomes.</title>
        <authorList>
            <person name="Kawai M."/>
            <person name="Futagami T."/>
            <person name="Toyoda A."/>
            <person name="Takaki Y."/>
            <person name="Nishi S."/>
            <person name="Hori S."/>
            <person name="Arai W."/>
            <person name="Tsubouchi T."/>
            <person name="Morono Y."/>
            <person name="Uchiyama I."/>
            <person name="Ito T."/>
            <person name="Fujiyama A."/>
            <person name="Inagaki F."/>
            <person name="Takami H."/>
        </authorList>
    </citation>
    <scope>NUCLEOTIDE SEQUENCE</scope>
    <source>
        <strain evidence="1">Expedition CK06-06</strain>
    </source>
</reference>
<comment type="caution">
    <text evidence="1">The sequence shown here is derived from an EMBL/GenBank/DDBJ whole genome shotgun (WGS) entry which is preliminary data.</text>
</comment>
<evidence type="ECO:0000313" key="1">
    <source>
        <dbReference type="EMBL" id="GAG30475.1"/>
    </source>
</evidence>
<dbReference type="AlphaFoldDB" id="X0WIK9"/>
<protein>
    <submittedName>
        <fullName evidence="1">Uncharacterized protein</fullName>
    </submittedName>
</protein>
<name>X0WIK9_9ZZZZ</name>